<name>W2Z974_PHYNI</name>
<evidence type="ECO:0000313" key="2">
    <source>
        <dbReference type="Proteomes" id="UP000018948"/>
    </source>
</evidence>
<dbReference type="AlphaFoldDB" id="W2Z974"/>
<evidence type="ECO:0000313" key="1">
    <source>
        <dbReference type="EMBL" id="ETP42739.1"/>
    </source>
</evidence>
<sequence>MTLHPLFLSQGNDLVAINAQKSAGVTSGLVLGHKIAARGAPP</sequence>
<accession>W2Z974</accession>
<comment type="caution">
    <text evidence="1">The sequence shown here is derived from an EMBL/GenBank/DDBJ whole genome shotgun (WGS) entry which is preliminary data.</text>
</comment>
<protein>
    <submittedName>
        <fullName evidence="1">Uncharacterized protein</fullName>
    </submittedName>
</protein>
<dbReference type="Proteomes" id="UP000018948">
    <property type="component" value="Unassembled WGS sequence"/>
</dbReference>
<dbReference type="EMBL" id="ANIY01002145">
    <property type="protein sequence ID" value="ETP42739.1"/>
    <property type="molecule type" value="Genomic_DNA"/>
</dbReference>
<reference evidence="1 2" key="1">
    <citation type="submission" date="2013-11" db="EMBL/GenBank/DDBJ databases">
        <title>The Genome Sequence of Phytophthora parasitica P10297.</title>
        <authorList>
            <consortium name="The Broad Institute Genomics Platform"/>
            <person name="Russ C."/>
            <person name="Tyler B."/>
            <person name="Panabieres F."/>
            <person name="Shan W."/>
            <person name="Tripathy S."/>
            <person name="Grunwald N."/>
            <person name="Machado M."/>
            <person name="Johnson C.S."/>
            <person name="Walker B."/>
            <person name="Young S.K."/>
            <person name="Zeng Q."/>
            <person name="Gargeya S."/>
            <person name="Fitzgerald M."/>
            <person name="Haas B."/>
            <person name="Abouelleil A."/>
            <person name="Allen A.W."/>
            <person name="Alvarado L."/>
            <person name="Arachchi H.M."/>
            <person name="Berlin A.M."/>
            <person name="Chapman S.B."/>
            <person name="Gainer-Dewar J."/>
            <person name="Goldberg J."/>
            <person name="Griggs A."/>
            <person name="Gujja S."/>
            <person name="Hansen M."/>
            <person name="Howarth C."/>
            <person name="Imamovic A."/>
            <person name="Ireland A."/>
            <person name="Larimer J."/>
            <person name="McCowan C."/>
            <person name="Murphy C."/>
            <person name="Pearson M."/>
            <person name="Poon T.W."/>
            <person name="Priest M."/>
            <person name="Roberts A."/>
            <person name="Saif S."/>
            <person name="Shea T."/>
            <person name="Sisk P."/>
            <person name="Sykes S."/>
            <person name="Wortman J."/>
            <person name="Nusbaum C."/>
            <person name="Birren B."/>
        </authorList>
    </citation>
    <scope>NUCLEOTIDE SEQUENCE [LARGE SCALE GENOMIC DNA]</scope>
    <source>
        <strain evidence="1 2">P10297</strain>
    </source>
</reference>
<organism evidence="1 2">
    <name type="scientific">Phytophthora nicotianae P10297</name>
    <dbReference type="NCBI Taxonomy" id="1317064"/>
    <lineage>
        <taxon>Eukaryota</taxon>
        <taxon>Sar</taxon>
        <taxon>Stramenopiles</taxon>
        <taxon>Oomycota</taxon>
        <taxon>Peronosporomycetes</taxon>
        <taxon>Peronosporales</taxon>
        <taxon>Peronosporaceae</taxon>
        <taxon>Phytophthora</taxon>
    </lineage>
</organism>
<gene>
    <name evidence="1" type="ORF">F442_10373</name>
</gene>
<proteinExistence type="predicted"/>